<dbReference type="AlphaFoldDB" id="A0A3N4I3U7"/>
<evidence type="ECO:0000313" key="5">
    <source>
        <dbReference type="EMBL" id="RPA78851.1"/>
    </source>
</evidence>
<reference evidence="5 6" key="1">
    <citation type="journal article" date="2018" name="Nat. Ecol. Evol.">
        <title>Pezizomycetes genomes reveal the molecular basis of ectomycorrhizal truffle lifestyle.</title>
        <authorList>
            <person name="Murat C."/>
            <person name="Payen T."/>
            <person name="Noel B."/>
            <person name="Kuo A."/>
            <person name="Morin E."/>
            <person name="Chen J."/>
            <person name="Kohler A."/>
            <person name="Krizsan K."/>
            <person name="Balestrini R."/>
            <person name="Da Silva C."/>
            <person name="Montanini B."/>
            <person name="Hainaut M."/>
            <person name="Levati E."/>
            <person name="Barry K.W."/>
            <person name="Belfiori B."/>
            <person name="Cichocki N."/>
            <person name="Clum A."/>
            <person name="Dockter R.B."/>
            <person name="Fauchery L."/>
            <person name="Guy J."/>
            <person name="Iotti M."/>
            <person name="Le Tacon F."/>
            <person name="Lindquist E.A."/>
            <person name="Lipzen A."/>
            <person name="Malagnac F."/>
            <person name="Mello A."/>
            <person name="Molinier V."/>
            <person name="Miyauchi S."/>
            <person name="Poulain J."/>
            <person name="Riccioni C."/>
            <person name="Rubini A."/>
            <person name="Sitrit Y."/>
            <person name="Splivallo R."/>
            <person name="Traeger S."/>
            <person name="Wang M."/>
            <person name="Zifcakova L."/>
            <person name="Wipf D."/>
            <person name="Zambonelli A."/>
            <person name="Paolocci F."/>
            <person name="Nowrousian M."/>
            <person name="Ottonello S."/>
            <person name="Baldrian P."/>
            <person name="Spatafora J.W."/>
            <person name="Henrissat B."/>
            <person name="Nagy L.G."/>
            <person name="Aury J.M."/>
            <person name="Wincker P."/>
            <person name="Grigoriev I.V."/>
            <person name="Bonfante P."/>
            <person name="Martin F.M."/>
        </authorList>
    </citation>
    <scope>NUCLEOTIDE SEQUENCE [LARGE SCALE GENOMIC DNA]</scope>
    <source>
        <strain evidence="5 6">RN42</strain>
    </source>
</reference>
<evidence type="ECO:0000256" key="1">
    <source>
        <dbReference type="ARBA" id="ARBA00022737"/>
    </source>
</evidence>
<evidence type="ECO:0000256" key="2">
    <source>
        <dbReference type="SAM" id="MobiDB-lite"/>
    </source>
</evidence>
<name>A0A3N4I3U7_ASCIM</name>
<dbReference type="OrthoDB" id="1577640at2759"/>
<keyword evidence="6" id="KW-1185">Reference proteome</keyword>
<dbReference type="Gene3D" id="3.40.50.300">
    <property type="entry name" value="P-loop containing nucleotide triphosphate hydrolases"/>
    <property type="match status" value="1"/>
</dbReference>
<dbReference type="PANTHER" id="PTHR46082">
    <property type="entry name" value="ATP/GTP-BINDING PROTEIN-RELATED"/>
    <property type="match status" value="1"/>
</dbReference>
<gene>
    <name evidence="5" type="ORF">BJ508DRAFT_151864</name>
</gene>
<dbReference type="InterPro" id="IPR036770">
    <property type="entry name" value="Ankyrin_rpt-contain_sf"/>
</dbReference>
<feature type="region of interest" description="Disordered" evidence="2">
    <location>
        <begin position="224"/>
        <end position="263"/>
    </location>
</feature>
<dbReference type="Gene3D" id="1.25.40.20">
    <property type="entry name" value="Ankyrin repeat-containing domain"/>
    <property type="match status" value="1"/>
</dbReference>
<evidence type="ECO:0000259" key="3">
    <source>
        <dbReference type="Pfam" id="PF22939"/>
    </source>
</evidence>
<dbReference type="Pfam" id="PF22939">
    <property type="entry name" value="WHD_GPIID"/>
    <property type="match status" value="1"/>
</dbReference>
<dbReference type="InterPro" id="IPR054471">
    <property type="entry name" value="GPIID_WHD"/>
</dbReference>
<protein>
    <submittedName>
        <fullName evidence="5">Uncharacterized protein</fullName>
    </submittedName>
</protein>
<dbReference type="Proteomes" id="UP000275078">
    <property type="component" value="Unassembled WGS sequence"/>
</dbReference>
<dbReference type="InterPro" id="IPR002110">
    <property type="entry name" value="Ankyrin_rpt"/>
</dbReference>
<sequence length="1066" mass="120658">MAERLPTYVEAQLELSAKRRFKHEDYRIGWICPLEIEQMAALKMLDDEHEGIPKQPGDFNIYTLGSINGHNVVLAGQYSTGNTAAAVVTTQMRLTFPEIKFILLVGIGGGVPTAKVKLDYLGCRRVRLGDVVVSEPNGKNSGAIQYDRGKALAGGIFERTGALDSPPAVLRNAVRELSIRRQDGLITGQDPISNNLSRVKLFRQFRFPGPERDLLFQPDYQHVKPGSSCKRCDKTKLETADSGSNSDTDSDSDSGSDKEDSPFDRSVVAVHRGTIASGEMVVKDAELRDKLASDDNILCFEMEAAGVLSGFPCLIVRGISDYCDSHKNDRWHGYAAATAAAYARQLFFHMAVDEVRSSLTPEMENDIRQIKVRLEDDQLRKIIKILSPLRPEEKQRDFRRRRVAGTGRTFLESSVFQKWKSWNPIMPTDGTDGPYRSRTQLLFCHGGPGVGKSFLCSAVIDLLESTAPITTKKRESTIYMYSDYTDNSNQTPVAILGCLIRQLISDPACPQAAIAYVIEYENSLPNGFDLGSMGLCFEALLSAYSKVYLCIDGLDECKESTLQWIVEFVESILRFPSVSVLLTARSIVHQRYRASLFCKFFHISTDNADIKLYIEQHIITDSKRRPNAMSKDLKQRIVKKLSAISEGTFLLAALQLDVVLHGLNIHQRELLLDDISESLDATFSRTIKRIQEQDKHLRQIAFSALQWMTFARAPLTKDDLETALAVDIDDLKFYSKNVTDLQTILDSCLGLLLYNSESDTILLFHFSVQEYLLMHREEYFPYGDYRIGETCLAFICFPIFFVERHRDNWRWPLFLELHYSFFLYASFFWFRHIESGNMSCPEHTQTQSNRLFRILSRRFEKRYLWKRTPIALAMLHLFIAEKSSISYRNSLDGGLKSEALSNTQSLYSDYCMFRVADVPRWDNCMFRIAHVLAGIGFGYTLSALLDRFAAAIDFSPDEQTSSTPLHYAVASMNLACVDTLLRLKHRSPVLDVASRNLDGNTALEIAAQLQLSQIVRLLLPVSELSSLQNVHLLQEAQTTTLMNPQKYEITRQITPIRIYIHPPPQA</sequence>
<dbReference type="PANTHER" id="PTHR46082:SF11">
    <property type="entry name" value="AAA+ ATPASE DOMAIN-CONTAINING PROTEIN-RELATED"/>
    <property type="match status" value="1"/>
</dbReference>
<feature type="compositionally biased region" description="Basic and acidic residues" evidence="2">
    <location>
        <begin position="230"/>
        <end position="239"/>
    </location>
</feature>
<accession>A0A3N4I3U7</accession>
<organism evidence="5 6">
    <name type="scientific">Ascobolus immersus RN42</name>
    <dbReference type="NCBI Taxonomy" id="1160509"/>
    <lineage>
        <taxon>Eukaryota</taxon>
        <taxon>Fungi</taxon>
        <taxon>Dikarya</taxon>
        <taxon>Ascomycota</taxon>
        <taxon>Pezizomycotina</taxon>
        <taxon>Pezizomycetes</taxon>
        <taxon>Pezizales</taxon>
        <taxon>Ascobolaceae</taxon>
        <taxon>Ascobolus</taxon>
    </lineage>
</organism>
<dbReference type="SUPFAM" id="SSF53167">
    <property type="entry name" value="Purine and uridine phosphorylases"/>
    <property type="match status" value="1"/>
</dbReference>
<dbReference type="InterPro" id="IPR035994">
    <property type="entry name" value="Nucleoside_phosphorylase_sf"/>
</dbReference>
<dbReference type="InterPro" id="IPR027417">
    <property type="entry name" value="P-loop_NTPase"/>
</dbReference>
<evidence type="ECO:0000313" key="6">
    <source>
        <dbReference type="Proteomes" id="UP000275078"/>
    </source>
</evidence>
<feature type="domain" description="Nephrocystin 3-like N-terminal" evidence="4">
    <location>
        <begin position="405"/>
        <end position="585"/>
    </location>
</feature>
<evidence type="ECO:0000259" key="4">
    <source>
        <dbReference type="Pfam" id="PF24883"/>
    </source>
</evidence>
<dbReference type="GO" id="GO:0009116">
    <property type="term" value="P:nucleoside metabolic process"/>
    <property type="evidence" value="ECO:0007669"/>
    <property type="project" value="InterPro"/>
</dbReference>
<keyword evidence="1" id="KW-0677">Repeat</keyword>
<dbReference type="Pfam" id="PF24883">
    <property type="entry name" value="NPHP3_N"/>
    <property type="match status" value="1"/>
</dbReference>
<dbReference type="InterPro" id="IPR053137">
    <property type="entry name" value="NLR-like"/>
</dbReference>
<dbReference type="SUPFAM" id="SSF48403">
    <property type="entry name" value="Ankyrin repeat"/>
    <property type="match status" value="1"/>
</dbReference>
<dbReference type="Pfam" id="PF12796">
    <property type="entry name" value="Ank_2"/>
    <property type="match status" value="1"/>
</dbReference>
<proteinExistence type="predicted"/>
<dbReference type="GO" id="GO:0003824">
    <property type="term" value="F:catalytic activity"/>
    <property type="evidence" value="ECO:0007669"/>
    <property type="project" value="InterPro"/>
</dbReference>
<feature type="domain" description="GPI inositol-deacylase winged helix" evidence="3">
    <location>
        <begin position="696"/>
        <end position="774"/>
    </location>
</feature>
<dbReference type="EMBL" id="ML119706">
    <property type="protein sequence ID" value="RPA78851.1"/>
    <property type="molecule type" value="Genomic_DNA"/>
</dbReference>
<dbReference type="Gene3D" id="3.40.50.1580">
    <property type="entry name" value="Nucleoside phosphorylase domain"/>
    <property type="match status" value="1"/>
</dbReference>
<dbReference type="InterPro" id="IPR056884">
    <property type="entry name" value="NPHP3-like_N"/>
</dbReference>
<dbReference type="SUPFAM" id="SSF52540">
    <property type="entry name" value="P-loop containing nucleoside triphosphate hydrolases"/>
    <property type="match status" value="1"/>
</dbReference>
<dbReference type="STRING" id="1160509.A0A3N4I3U7"/>